<dbReference type="Proteomes" id="UP000044602">
    <property type="component" value="Unassembled WGS sequence"/>
</dbReference>
<keyword evidence="5" id="KW-0812">Transmembrane</keyword>
<evidence type="ECO:0000256" key="5">
    <source>
        <dbReference type="SAM" id="Phobius"/>
    </source>
</evidence>
<dbReference type="GO" id="GO:0008270">
    <property type="term" value="F:zinc ion binding"/>
    <property type="evidence" value="ECO:0007669"/>
    <property type="project" value="UniProtKB-KW"/>
</dbReference>
<dbReference type="PROSITE" id="PS51292">
    <property type="entry name" value="ZF_RING_CH"/>
    <property type="match status" value="1"/>
</dbReference>
<feature type="transmembrane region" description="Helical" evidence="5">
    <location>
        <begin position="229"/>
        <end position="247"/>
    </location>
</feature>
<reference evidence="7 8" key="1">
    <citation type="submission" date="2015-05" db="EMBL/GenBank/DDBJ databases">
        <authorList>
            <person name="Wang D.B."/>
            <person name="Wang M."/>
        </authorList>
    </citation>
    <scope>NUCLEOTIDE SEQUENCE [LARGE SCALE GENOMIC DNA]</scope>
    <source>
        <strain evidence="7">VL1</strain>
    </source>
</reference>
<dbReference type="PANTHER" id="PTHR46347:SF1">
    <property type="entry name" value="RING_FYVE_PHD ZINC FINGER SUPERFAMILY PROTEIN"/>
    <property type="match status" value="1"/>
</dbReference>
<gene>
    <name evidence="7" type="ORF">BN1708_015374</name>
</gene>
<evidence type="ECO:0000256" key="2">
    <source>
        <dbReference type="ARBA" id="ARBA00022771"/>
    </source>
</evidence>
<evidence type="ECO:0000256" key="1">
    <source>
        <dbReference type="ARBA" id="ARBA00022723"/>
    </source>
</evidence>
<keyword evidence="1" id="KW-0479">Metal-binding</keyword>
<dbReference type="EMBL" id="CVQH01020907">
    <property type="protein sequence ID" value="CRK28896.1"/>
    <property type="molecule type" value="Genomic_DNA"/>
</dbReference>
<feature type="transmembrane region" description="Helical" evidence="5">
    <location>
        <begin position="278"/>
        <end position="296"/>
    </location>
</feature>
<dbReference type="Gene3D" id="3.30.40.10">
    <property type="entry name" value="Zinc/RING finger domain, C3HC4 (zinc finger)"/>
    <property type="match status" value="1"/>
</dbReference>
<sequence length="325" mass="36180">MDSSTAQWTWPEDVSSARTANDHNGQSPNHNESQYTEPHQRRADFESHPQPQPQPRQRHYGPRSCRICLEECNPTWPSTGNISTLGGMMGSGAKPVYMSADGLGRLISPCKCKGSQKYVHEACLRAWRTADQTRRSPNFFTCPTCKYQYKLSRLSWGTRLQSRTAQISLTAFVFVFSVFLLGFVADPIFNLWADPVGTIAETVVGSFDDFGRPPEPVHVPGDGTWYEHFVKGFLSLGIVGFLKYLIAMSPWQWWNMRASGIMGGGGRRGGGGRNRSEGISWALVMIGAMTFIYTVWKAVNSLSHTVLQRAGDSVLDVGNEDDDED</sequence>
<keyword evidence="8" id="KW-1185">Reference proteome</keyword>
<keyword evidence="2" id="KW-0863">Zinc-finger</keyword>
<name>A0A0G4M3P1_VERLO</name>
<dbReference type="STRING" id="100787.A0A0G4M3P1"/>
<evidence type="ECO:0000259" key="6">
    <source>
        <dbReference type="PROSITE" id="PS51292"/>
    </source>
</evidence>
<keyword evidence="5" id="KW-1133">Transmembrane helix</keyword>
<dbReference type="SUPFAM" id="SSF57850">
    <property type="entry name" value="RING/U-box"/>
    <property type="match status" value="1"/>
</dbReference>
<keyword evidence="5" id="KW-0472">Membrane</keyword>
<feature type="domain" description="RING-CH-type" evidence="6">
    <location>
        <begin position="57"/>
        <end position="152"/>
    </location>
</feature>
<dbReference type="SMART" id="SM00744">
    <property type="entry name" value="RINGv"/>
    <property type="match status" value="1"/>
</dbReference>
<evidence type="ECO:0000256" key="3">
    <source>
        <dbReference type="ARBA" id="ARBA00022833"/>
    </source>
</evidence>
<feature type="compositionally biased region" description="Polar residues" evidence="4">
    <location>
        <begin position="16"/>
        <end position="37"/>
    </location>
</feature>
<evidence type="ECO:0000256" key="4">
    <source>
        <dbReference type="SAM" id="MobiDB-lite"/>
    </source>
</evidence>
<proteinExistence type="predicted"/>
<dbReference type="Pfam" id="PF12906">
    <property type="entry name" value="RINGv"/>
    <property type="match status" value="1"/>
</dbReference>
<protein>
    <recommendedName>
        <fullName evidence="6">RING-CH-type domain-containing protein</fullName>
    </recommendedName>
</protein>
<accession>A0A0G4M3P1</accession>
<dbReference type="InterPro" id="IPR013083">
    <property type="entry name" value="Znf_RING/FYVE/PHD"/>
</dbReference>
<dbReference type="AlphaFoldDB" id="A0A0G4M3P1"/>
<feature type="transmembrane region" description="Helical" evidence="5">
    <location>
        <begin position="167"/>
        <end position="185"/>
    </location>
</feature>
<keyword evidence="3" id="KW-0862">Zinc</keyword>
<dbReference type="CDD" id="cd16495">
    <property type="entry name" value="RING_CH-C4HC3_MARCH"/>
    <property type="match status" value="1"/>
</dbReference>
<feature type="region of interest" description="Disordered" evidence="4">
    <location>
        <begin position="1"/>
        <end position="61"/>
    </location>
</feature>
<dbReference type="PANTHER" id="PTHR46347">
    <property type="entry name" value="RING/FYVE/PHD ZINC FINGER SUPERFAMILY PROTEIN"/>
    <property type="match status" value="1"/>
</dbReference>
<evidence type="ECO:0000313" key="8">
    <source>
        <dbReference type="Proteomes" id="UP000044602"/>
    </source>
</evidence>
<feature type="compositionally biased region" description="Basic and acidic residues" evidence="4">
    <location>
        <begin position="38"/>
        <end position="47"/>
    </location>
</feature>
<dbReference type="InterPro" id="IPR011016">
    <property type="entry name" value="Znf_RING-CH"/>
</dbReference>
<evidence type="ECO:0000313" key="7">
    <source>
        <dbReference type="EMBL" id="CRK28896.1"/>
    </source>
</evidence>
<organism evidence="7 8">
    <name type="scientific">Verticillium longisporum</name>
    <name type="common">Verticillium dahliae var. longisporum</name>
    <dbReference type="NCBI Taxonomy" id="100787"/>
    <lineage>
        <taxon>Eukaryota</taxon>
        <taxon>Fungi</taxon>
        <taxon>Dikarya</taxon>
        <taxon>Ascomycota</taxon>
        <taxon>Pezizomycotina</taxon>
        <taxon>Sordariomycetes</taxon>
        <taxon>Hypocreomycetidae</taxon>
        <taxon>Glomerellales</taxon>
        <taxon>Plectosphaerellaceae</taxon>
        <taxon>Verticillium</taxon>
    </lineage>
</organism>